<gene>
    <name evidence="1" type="ORF">Q2V64_26295</name>
</gene>
<protein>
    <submittedName>
        <fullName evidence="1">Uncharacterized protein</fullName>
    </submittedName>
</protein>
<dbReference type="Proteomes" id="UP001174465">
    <property type="component" value="Unassembled WGS sequence"/>
</dbReference>
<dbReference type="AlphaFoldDB" id="A0AAW7VKG3"/>
<name>A0AAW7VKG3_ECOLX</name>
<dbReference type="EMBL" id="JAUKZB010000041">
    <property type="protein sequence ID" value="MDO2733153.1"/>
    <property type="molecule type" value="Genomic_DNA"/>
</dbReference>
<comment type="caution">
    <text evidence="1">The sequence shown here is derived from an EMBL/GenBank/DDBJ whole genome shotgun (WGS) entry which is preliminary data.</text>
</comment>
<accession>A0AAW7VKG3</accession>
<organism evidence="1 2">
    <name type="scientific">Escherichia coli</name>
    <dbReference type="NCBI Taxonomy" id="562"/>
    <lineage>
        <taxon>Bacteria</taxon>
        <taxon>Pseudomonadati</taxon>
        <taxon>Pseudomonadota</taxon>
        <taxon>Gammaproteobacteria</taxon>
        <taxon>Enterobacterales</taxon>
        <taxon>Enterobacteriaceae</taxon>
        <taxon>Escherichia</taxon>
    </lineage>
</organism>
<reference evidence="1" key="1">
    <citation type="submission" date="2023-07" db="EMBL/GenBank/DDBJ databases">
        <title>High risk of intestinal colonization with ESBL-producing Escherichia coli among soldiers of military contingents in specific geographic regions.</title>
        <authorList>
            <person name="Literacka E."/>
        </authorList>
    </citation>
    <scope>NUCLEOTIDE SEQUENCE</scope>
    <source>
        <strain evidence="1">33</strain>
    </source>
</reference>
<evidence type="ECO:0000313" key="2">
    <source>
        <dbReference type="Proteomes" id="UP001174465"/>
    </source>
</evidence>
<sequence length="191" mass="22106">MTMEILTAILVIITGIYAFLTYKMSRISERTAQIMNEQTEAMSRPYIIIQPMVRPHSQFLYLKIYNSGKTPALNVKLELDKDFYQFDEPTKNLKETSIFTSTIDSLAPNQELFFALGQGWVIFGESKNPLPQQFTITATYSYMNKEVVEKNNIDLSPFMQSEGEKNPIVEELERIRKIQEKLMKVSNKSIQ</sequence>
<evidence type="ECO:0000313" key="1">
    <source>
        <dbReference type="EMBL" id="MDO2733153.1"/>
    </source>
</evidence>
<dbReference type="RefSeq" id="WP_105288487.1">
    <property type="nucleotide sequence ID" value="NZ_BLES01000014.1"/>
</dbReference>
<proteinExistence type="predicted"/>